<dbReference type="GO" id="GO:0032259">
    <property type="term" value="P:methylation"/>
    <property type="evidence" value="ECO:0007669"/>
    <property type="project" value="UniProtKB-KW"/>
</dbReference>
<evidence type="ECO:0000256" key="5">
    <source>
        <dbReference type="ARBA" id="ARBA00022691"/>
    </source>
</evidence>
<evidence type="ECO:0000256" key="2">
    <source>
        <dbReference type="ARBA" id="ARBA00022490"/>
    </source>
</evidence>
<dbReference type="InterPro" id="IPR004498">
    <property type="entry name" value="Ribosomal_PrmA_MeTrfase"/>
</dbReference>
<dbReference type="PANTHER" id="PTHR43648">
    <property type="entry name" value="ELECTRON TRANSFER FLAVOPROTEIN BETA SUBUNIT LYSINE METHYLTRANSFERASE"/>
    <property type="match status" value="1"/>
</dbReference>
<keyword evidence="7" id="KW-0687">Ribonucleoprotein</keyword>
<evidence type="ECO:0000256" key="6">
    <source>
        <dbReference type="HAMAP-Rule" id="MF_00735"/>
    </source>
</evidence>
<dbReference type="PANTHER" id="PTHR43648:SF1">
    <property type="entry name" value="ELECTRON TRANSFER FLAVOPROTEIN BETA SUBUNIT LYSINE METHYLTRANSFERASE"/>
    <property type="match status" value="1"/>
</dbReference>
<dbReference type="Proteomes" id="UP001595444">
    <property type="component" value="Unassembled WGS sequence"/>
</dbReference>
<dbReference type="InterPro" id="IPR050078">
    <property type="entry name" value="Ribosomal_L11_MeTrfase_PrmA"/>
</dbReference>
<evidence type="ECO:0000313" key="7">
    <source>
        <dbReference type="EMBL" id="MFC3053410.1"/>
    </source>
</evidence>
<feature type="binding site" evidence="6">
    <location>
        <position position="238"/>
    </location>
    <ligand>
        <name>S-adenosyl-L-methionine</name>
        <dbReference type="ChEBI" id="CHEBI:59789"/>
    </ligand>
</feature>
<evidence type="ECO:0000313" key="8">
    <source>
        <dbReference type="Proteomes" id="UP001595444"/>
    </source>
</evidence>
<dbReference type="Gene3D" id="3.40.50.150">
    <property type="entry name" value="Vaccinia Virus protein VP39"/>
    <property type="match status" value="1"/>
</dbReference>
<dbReference type="SUPFAM" id="SSF53335">
    <property type="entry name" value="S-adenosyl-L-methionine-dependent methyltransferases"/>
    <property type="match status" value="1"/>
</dbReference>
<sequence>MTEQSWCLSGELPLEQAQALEETVETLADLSDQAPPTLSYFEQDNSSLWRVEIFFSTKPDYGFINAMLEASHLLDWDHDIFPIEEKDWVSESQKLLSPVEAGCFFVYGSHDADKAKPDRINLLIDAGQAFGTGKHETTSACLEALTEYKNSFKPKTALDLGTGSGVLALAAHKLWPEAHVIATDIDPIAIDVALENTTINGGKLSNTHDEPGIKLFVADGLNDPRFKTGKPFDLIVANILAGPLIDMAADITDALKEEAILILSGLLVTQEKEVLEAYTARGLVSQGRIERGDWLALKLKK</sequence>
<comment type="catalytic activity">
    <reaction evidence="6">
        <text>L-lysyl-[protein] + 3 S-adenosyl-L-methionine = N(6),N(6),N(6)-trimethyl-L-lysyl-[protein] + 3 S-adenosyl-L-homocysteine + 3 H(+)</text>
        <dbReference type="Rhea" id="RHEA:54192"/>
        <dbReference type="Rhea" id="RHEA-COMP:9752"/>
        <dbReference type="Rhea" id="RHEA-COMP:13826"/>
        <dbReference type="ChEBI" id="CHEBI:15378"/>
        <dbReference type="ChEBI" id="CHEBI:29969"/>
        <dbReference type="ChEBI" id="CHEBI:57856"/>
        <dbReference type="ChEBI" id="CHEBI:59789"/>
        <dbReference type="ChEBI" id="CHEBI:61961"/>
    </reaction>
</comment>
<organism evidence="7 8">
    <name type="scientific">Kordiimonas pumila</name>
    <dbReference type="NCBI Taxonomy" id="2161677"/>
    <lineage>
        <taxon>Bacteria</taxon>
        <taxon>Pseudomonadati</taxon>
        <taxon>Pseudomonadota</taxon>
        <taxon>Alphaproteobacteria</taxon>
        <taxon>Kordiimonadales</taxon>
        <taxon>Kordiimonadaceae</taxon>
        <taxon>Kordiimonas</taxon>
    </lineage>
</organism>
<feature type="binding site" evidence="6">
    <location>
        <position position="138"/>
    </location>
    <ligand>
        <name>S-adenosyl-L-methionine</name>
        <dbReference type="ChEBI" id="CHEBI:59789"/>
    </ligand>
</feature>
<dbReference type="EC" id="2.1.1.-" evidence="6"/>
<name>A0ABV7D937_9PROT</name>
<keyword evidence="3 6" id="KW-0489">Methyltransferase</keyword>
<keyword evidence="8" id="KW-1185">Reference proteome</keyword>
<dbReference type="Pfam" id="PF06325">
    <property type="entry name" value="PrmA"/>
    <property type="match status" value="1"/>
</dbReference>
<comment type="function">
    <text evidence="6">Methylates ribosomal protein L11.</text>
</comment>
<dbReference type="InterPro" id="IPR029063">
    <property type="entry name" value="SAM-dependent_MTases_sf"/>
</dbReference>
<dbReference type="HAMAP" id="MF_00735">
    <property type="entry name" value="Methyltr_PrmA"/>
    <property type="match status" value="1"/>
</dbReference>
<evidence type="ECO:0000256" key="4">
    <source>
        <dbReference type="ARBA" id="ARBA00022679"/>
    </source>
</evidence>
<keyword evidence="4 6" id="KW-0808">Transferase</keyword>
<protein>
    <recommendedName>
        <fullName evidence="6">Ribosomal protein L11 methyltransferase</fullName>
        <shortName evidence="6">L11 Mtase</shortName>
        <ecNumber evidence="6">2.1.1.-</ecNumber>
    </recommendedName>
</protein>
<comment type="caution">
    <text evidence="7">The sequence shown here is derived from an EMBL/GenBank/DDBJ whole genome shotgun (WGS) entry which is preliminary data.</text>
</comment>
<accession>A0ABV7D937</accession>
<dbReference type="GO" id="GO:0008168">
    <property type="term" value="F:methyltransferase activity"/>
    <property type="evidence" value="ECO:0007669"/>
    <property type="project" value="UniProtKB-KW"/>
</dbReference>
<evidence type="ECO:0000256" key="3">
    <source>
        <dbReference type="ARBA" id="ARBA00022603"/>
    </source>
</evidence>
<keyword evidence="7" id="KW-0689">Ribosomal protein</keyword>
<comment type="similarity">
    <text evidence="1 6">Belongs to the methyltransferase superfamily. PrmA family.</text>
</comment>
<dbReference type="EMBL" id="JBHRSL010000027">
    <property type="protein sequence ID" value="MFC3053410.1"/>
    <property type="molecule type" value="Genomic_DNA"/>
</dbReference>
<feature type="binding site" evidence="6">
    <location>
        <position position="184"/>
    </location>
    <ligand>
        <name>S-adenosyl-L-methionine</name>
        <dbReference type="ChEBI" id="CHEBI:59789"/>
    </ligand>
</feature>
<dbReference type="CDD" id="cd02440">
    <property type="entry name" value="AdoMet_MTases"/>
    <property type="match status" value="1"/>
</dbReference>
<gene>
    <name evidence="6" type="primary">prmA</name>
    <name evidence="7" type="ORF">ACFOKA_16045</name>
</gene>
<keyword evidence="5 6" id="KW-0949">S-adenosyl-L-methionine</keyword>
<evidence type="ECO:0000256" key="1">
    <source>
        <dbReference type="ARBA" id="ARBA00009741"/>
    </source>
</evidence>
<reference evidence="8" key="1">
    <citation type="journal article" date="2019" name="Int. J. Syst. Evol. Microbiol.">
        <title>The Global Catalogue of Microorganisms (GCM) 10K type strain sequencing project: providing services to taxonomists for standard genome sequencing and annotation.</title>
        <authorList>
            <consortium name="The Broad Institute Genomics Platform"/>
            <consortium name="The Broad Institute Genome Sequencing Center for Infectious Disease"/>
            <person name="Wu L."/>
            <person name="Ma J."/>
        </authorList>
    </citation>
    <scope>NUCLEOTIDE SEQUENCE [LARGE SCALE GENOMIC DNA]</scope>
    <source>
        <strain evidence="8">KCTC 62164</strain>
    </source>
</reference>
<proteinExistence type="inferred from homology"/>
<comment type="subcellular location">
    <subcellularLocation>
        <location evidence="6">Cytoplasm</location>
    </subcellularLocation>
</comment>
<dbReference type="GO" id="GO:0005840">
    <property type="term" value="C:ribosome"/>
    <property type="evidence" value="ECO:0007669"/>
    <property type="project" value="UniProtKB-KW"/>
</dbReference>
<feature type="binding site" evidence="6">
    <location>
        <position position="161"/>
    </location>
    <ligand>
        <name>S-adenosyl-L-methionine</name>
        <dbReference type="ChEBI" id="CHEBI:59789"/>
    </ligand>
</feature>
<keyword evidence="2 6" id="KW-0963">Cytoplasm</keyword>
<dbReference type="RefSeq" id="WP_194215635.1">
    <property type="nucleotide sequence ID" value="NZ_CP061205.1"/>
</dbReference>